<gene>
    <name evidence="2" type="ORF">HXA33_13600</name>
</gene>
<proteinExistence type="predicted"/>
<evidence type="ECO:0000313" key="3">
    <source>
        <dbReference type="Proteomes" id="UP001057753"/>
    </source>
</evidence>
<dbReference type="SUPFAM" id="SSF54106">
    <property type="entry name" value="LysM domain"/>
    <property type="match status" value="12"/>
</dbReference>
<dbReference type="GO" id="GO:0008932">
    <property type="term" value="F:lytic endotransglycosylase activity"/>
    <property type="evidence" value="ECO:0007669"/>
    <property type="project" value="TreeGrafter"/>
</dbReference>
<sequence length="942" mass="99911">MTFRHEIRALNAEASQYALIIHLDGQLTEFAKELGSTPEVRQDFMVSVRQLARSKYPSLKVTLVKVMVGGMLFSSIPLFDNKTVSAATTQSVETGSIYYHVKQDDTLWLISRAYNISVDTIKRANGLKSDALEPNQRLILPQAFHTVQAGESLSIVARNYKITADAIRQANKLSGDHILTGQSLIIPIMISTTVPETSPVPEKEPSATPIANGGAQQSTYTVVSGDSLSLIAKRFGITTEALRTANHLTSDSIRIGQTLTIPGQNPTSSSPQAQIIDSIYTVVSGDSLSVIAKRFGTTTEALRSANNLTSDVLQVGQRLVIPGTTSPAPPPSGSTSTTYTVVSGDSLSVIAKRFGTTTVALRNANNLTSDVLQVGQRLVIPGTTSSAPPPSGSTSTTYTVVSGDSLSVIAKRFGTTTEALRSANNLTSDVLQVGQRLVIPGATSPAPSPSGSTSTTYTVVSGDSLSVIGKRFGTTTEALRSANNLTSDVLQVGQRLVIPGATSPAPPPSGSTSMTYTVVSGDSLSVIAKRFGTTTVALRNANNLTSDVLQVGQRLVIPGATSPASPPSEATSTTYTVVSGDSLSVIAKRFGTTTEALRSANNLTSDVLQVGQRLVIPGATSPALPPSGSTSMTYTVVSGDSLSVIAKRFGTTTVALRNANNLTSDVLRIGQVLTIPNDQTTSPPTEERTTFTYRVVSGDTLSSIATRFSVTVTAIRSANHLTSDMLQVGQALTIPDGKNAPNQTGVNTITYTTHTVVSGDNIWNLSIQYGIPQTELLRTNNLTTNSSLSIGQKLTIPVHHIGVKEVVSARHGEFLDWFTEAQYVFPIGKTATVTDFETGRSFKIKRTVGSGHADSETLTVTDTNIAKSIWGGFSWTPRAVIVEVDGRRLAASMDFMPHDVQFITNNGINGHFDVYFSNSIRHVDGRPNAQHQAQVERAAGLR</sequence>
<dbReference type="PANTHER" id="PTHR33734">
    <property type="entry name" value="LYSM DOMAIN-CONTAINING GPI-ANCHORED PROTEIN 2"/>
    <property type="match status" value="1"/>
</dbReference>
<dbReference type="PANTHER" id="PTHR33734:SF22">
    <property type="entry name" value="MEMBRANE-BOUND LYTIC MUREIN TRANSGLYCOSYLASE D"/>
    <property type="match status" value="1"/>
</dbReference>
<evidence type="ECO:0000259" key="1">
    <source>
        <dbReference type="PROSITE" id="PS51782"/>
    </source>
</evidence>
<name>A0A9Q4B3D5_SALAG</name>
<feature type="domain" description="LysM" evidence="1">
    <location>
        <begin position="573"/>
        <end position="616"/>
    </location>
</feature>
<dbReference type="AlphaFoldDB" id="A0A9Q4B3D5"/>
<evidence type="ECO:0000313" key="2">
    <source>
        <dbReference type="EMBL" id="MCR6097581.1"/>
    </source>
</evidence>
<organism evidence="2 3">
    <name type="scientific">Salipaludibacillus agaradhaerens</name>
    <name type="common">Bacillus agaradhaerens</name>
    <dbReference type="NCBI Taxonomy" id="76935"/>
    <lineage>
        <taxon>Bacteria</taxon>
        <taxon>Bacillati</taxon>
        <taxon>Bacillota</taxon>
        <taxon>Bacilli</taxon>
        <taxon>Bacillales</taxon>
        <taxon>Bacillaceae</taxon>
    </lineage>
</organism>
<reference evidence="2" key="1">
    <citation type="submission" date="2020-06" db="EMBL/GenBank/DDBJ databases">
        <title>Insight into the genomes of haloalkaliphilic bacilli from Kenyan soda lakes.</title>
        <authorList>
            <person name="Mwirichia R."/>
            <person name="Villamizar G.C."/>
            <person name="Poehlein A."/>
            <person name="Mugweru J."/>
            <person name="Kipnyargis A."/>
            <person name="Kiplimo D."/>
            <person name="Orwa P."/>
            <person name="Daniel R."/>
        </authorList>
    </citation>
    <scope>NUCLEOTIDE SEQUENCE</scope>
    <source>
        <strain evidence="2">B1096_S55</strain>
    </source>
</reference>
<feature type="domain" description="LysM" evidence="1">
    <location>
        <begin position="632"/>
        <end position="675"/>
    </location>
</feature>
<feature type="domain" description="LysM" evidence="1">
    <location>
        <begin position="143"/>
        <end position="186"/>
    </location>
</feature>
<feature type="domain" description="LysM" evidence="1">
    <location>
        <begin position="218"/>
        <end position="261"/>
    </location>
</feature>
<feature type="domain" description="LysM" evidence="1">
    <location>
        <begin position="514"/>
        <end position="557"/>
    </location>
</feature>
<feature type="domain" description="LysM" evidence="1">
    <location>
        <begin position="752"/>
        <end position="796"/>
    </location>
</feature>
<feature type="domain" description="LysM" evidence="1">
    <location>
        <begin position="337"/>
        <end position="380"/>
    </location>
</feature>
<feature type="domain" description="LysM" evidence="1">
    <location>
        <begin position="455"/>
        <end position="498"/>
    </location>
</feature>
<dbReference type="CDD" id="cd00118">
    <property type="entry name" value="LysM"/>
    <property type="match status" value="11"/>
</dbReference>
<dbReference type="SMART" id="SM00257">
    <property type="entry name" value="LysM"/>
    <property type="match status" value="12"/>
</dbReference>
<dbReference type="Pfam" id="PF01476">
    <property type="entry name" value="LysM"/>
    <property type="match status" value="12"/>
</dbReference>
<comment type="caution">
    <text evidence="2">The sequence shown here is derived from an EMBL/GenBank/DDBJ whole genome shotgun (WGS) entry which is preliminary data.</text>
</comment>
<dbReference type="InterPro" id="IPR018392">
    <property type="entry name" value="LysM"/>
</dbReference>
<feature type="domain" description="LysM" evidence="1">
    <location>
        <begin position="97"/>
        <end position="140"/>
    </location>
</feature>
<dbReference type="PROSITE" id="PS51782">
    <property type="entry name" value="LYSM"/>
    <property type="match status" value="12"/>
</dbReference>
<keyword evidence="3" id="KW-1185">Reference proteome</keyword>
<dbReference type="InterPro" id="IPR036779">
    <property type="entry name" value="LysM_dom_sf"/>
</dbReference>
<accession>A0A9Q4B3D5</accession>
<dbReference type="Gene3D" id="3.10.350.10">
    <property type="entry name" value="LysM domain"/>
    <property type="match status" value="12"/>
</dbReference>
<protein>
    <submittedName>
        <fullName evidence="2">LysM peptidoglycan-binding domain-containing protein</fullName>
    </submittedName>
</protein>
<dbReference type="EMBL" id="JABXYM010000001">
    <property type="protein sequence ID" value="MCR6097581.1"/>
    <property type="molecule type" value="Genomic_DNA"/>
</dbReference>
<dbReference type="RefSeq" id="WP_257821990.1">
    <property type="nucleotide sequence ID" value="NZ_JABXYM010000001.1"/>
</dbReference>
<feature type="domain" description="LysM" evidence="1">
    <location>
        <begin position="278"/>
        <end position="321"/>
    </location>
</feature>
<feature type="domain" description="LysM" evidence="1">
    <location>
        <begin position="691"/>
        <end position="734"/>
    </location>
</feature>
<feature type="domain" description="LysM" evidence="1">
    <location>
        <begin position="396"/>
        <end position="439"/>
    </location>
</feature>
<dbReference type="Proteomes" id="UP001057753">
    <property type="component" value="Unassembled WGS sequence"/>
</dbReference>